<name>Q212F2_RHOPB</name>
<dbReference type="EMBL" id="CP000301">
    <property type="protein sequence ID" value="ABD88734.1"/>
    <property type="molecule type" value="Genomic_DNA"/>
</dbReference>
<accession>Q212F2</accession>
<evidence type="ECO:0000313" key="2">
    <source>
        <dbReference type="EMBL" id="ABD88734.1"/>
    </source>
</evidence>
<proteinExistence type="predicted"/>
<gene>
    <name evidence="2" type="ordered locus">RPC_3192</name>
</gene>
<organism evidence="2">
    <name type="scientific">Rhodopseudomonas palustris (strain BisB18)</name>
    <dbReference type="NCBI Taxonomy" id="316056"/>
    <lineage>
        <taxon>Bacteria</taxon>
        <taxon>Pseudomonadati</taxon>
        <taxon>Pseudomonadota</taxon>
        <taxon>Alphaproteobacteria</taxon>
        <taxon>Hyphomicrobiales</taxon>
        <taxon>Nitrobacteraceae</taxon>
        <taxon>Rhodopseudomonas</taxon>
    </lineage>
</organism>
<dbReference type="AlphaFoldDB" id="Q212F2"/>
<dbReference type="HOGENOM" id="CLU_2525352_0_0_5"/>
<feature type="region of interest" description="Disordered" evidence="1">
    <location>
        <begin position="1"/>
        <end position="21"/>
    </location>
</feature>
<dbReference type="KEGG" id="rpc:RPC_3192"/>
<sequence length="84" mass="8773">MSINSGGDQADVESDGAAAIGEKSQAMIEAMKKAHNTAMPPMPMARRRRTVSVESVSAIEQVPSTISPVSDVRESAGCKPVRCG</sequence>
<reference evidence="2" key="1">
    <citation type="submission" date="2006-03" db="EMBL/GenBank/DDBJ databases">
        <title>Complete sequence of Rhodopseudomonas palustris BisB18.</title>
        <authorList>
            <consortium name="US DOE Joint Genome Institute"/>
            <person name="Copeland A."/>
            <person name="Lucas S."/>
            <person name="Lapidus A."/>
            <person name="Barry K."/>
            <person name="Detter J.C."/>
            <person name="Glavina del Rio T."/>
            <person name="Hammon N."/>
            <person name="Israni S."/>
            <person name="Dalin E."/>
            <person name="Tice H."/>
            <person name="Pitluck S."/>
            <person name="Chain P."/>
            <person name="Malfatti S."/>
            <person name="Shin M."/>
            <person name="Vergez L."/>
            <person name="Schmutz J."/>
            <person name="Larimer F."/>
            <person name="Land M."/>
            <person name="Hauser L."/>
            <person name="Pelletier D.A."/>
            <person name="Kyrpides N."/>
            <person name="Anderson I."/>
            <person name="Oda Y."/>
            <person name="Harwood C.S."/>
            <person name="Richardson P."/>
        </authorList>
    </citation>
    <scope>NUCLEOTIDE SEQUENCE [LARGE SCALE GENOMIC DNA]</scope>
    <source>
        <strain evidence="2">BisB18</strain>
    </source>
</reference>
<protein>
    <submittedName>
        <fullName evidence="2">Uncharacterized protein</fullName>
    </submittedName>
</protein>
<evidence type="ECO:0000256" key="1">
    <source>
        <dbReference type="SAM" id="MobiDB-lite"/>
    </source>
</evidence>